<evidence type="ECO:0000313" key="2">
    <source>
        <dbReference type="Proteomes" id="UP000021816"/>
    </source>
</evidence>
<gene>
    <name evidence="1" type="ORF">AW10_01245</name>
</gene>
<comment type="caution">
    <text evidence="1">The sequence shown here is derived from an EMBL/GenBank/DDBJ whole genome shotgun (WGS) entry which is preliminary data.</text>
</comment>
<dbReference type="InterPro" id="IPR018718">
    <property type="entry name" value="DUF2242"/>
</dbReference>
<dbReference type="Proteomes" id="UP000021816">
    <property type="component" value="Unassembled WGS sequence"/>
</dbReference>
<protein>
    <recommendedName>
        <fullName evidence="3">DUF2242 domain-containing protein</fullName>
    </recommendedName>
</protein>
<sequence length="170" mass="18279">MALLALLAACTTEPSRIAVYQKEGFEPDETFSRLFDASVEETCEAARRALLSQGYRLTTQVHDFVSGSKSFQPEGEVHVQIVFNVVCAPVGTGGKLATAYVSAVQDRYTLKKNPNSASVGLAAIGSLSIPLTASGDSLVKVGSETIPAGRFYERFFSLMEHNLRGLSGER</sequence>
<proteinExistence type="predicted"/>
<reference evidence="1 2" key="1">
    <citation type="submission" date="2014-02" db="EMBL/GenBank/DDBJ databases">
        <title>Expanding our view of genomic diversity in Candidatus Accumulibacter clades.</title>
        <authorList>
            <person name="Skennerton C.T."/>
            <person name="Barr J.J."/>
            <person name="Slater F.R."/>
            <person name="Bond P.L."/>
            <person name="Tyson G.W."/>
        </authorList>
    </citation>
    <scope>NUCLEOTIDE SEQUENCE [LARGE SCALE GENOMIC DNA]</scope>
    <source>
        <strain evidence="2">BA-92</strain>
    </source>
</reference>
<organism evidence="1 2">
    <name type="scientific">Candidatus Accumulibacter appositus</name>
    <dbReference type="NCBI Taxonomy" id="1454003"/>
    <lineage>
        <taxon>Bacteria</taxon>
        <taxon>Pseudomonadati</taxon>
        <taxon>Pseudomonadota</taxon>
        <taxon>Betaproteobacteria</taxon>
        <taxon>Candidatus Accumulibacter</taxon>
    </lineage>
</organism>
<dbReference type="Pfam" id="PF10001">
    <property type="entry name" value="DUF2242"/>
    <property type="match status" value="1"/>
</dbReference>
<dbReference type="PATRIC" id="fig|1454003.3.peg.1282"/>
<evidence type="ECO:0000313" key="1">
    <source>
        <dbReference type="EMBL" id="EXI81231.1"/>
    </source>
</evidence>
<dbReference type="EMBL" id="JEMX01000025">
    <property type="protein sequence ID" value="EXI81231.1"/>
    <property type="molecule type" value="Genomic_DNA"/>
</dbReference>
<evidence type="ECO:0008006" key="3">
    <source>
        <dbReference type="Google" id="ProtNLM"/>
    </source>
</evidence>
<accession>A0A011P0R6</accession>
<dbReference type="AlphaFoldDB" id="A0A011P0R6"/>
<dbReference type="STRING" id="1454003.AW10_01245"/>
<name>A0A011P0R6_9PROT</name>